<name>A0A4S4BGP8_9BACL</name>
<evidence type="ECO:0000313" key="2">
    <source>
        <dbReference type="Proteomes" id="UP000310636"/>
    </source>
</evidence>
<evidence type="ECO:0000313" key="1">
    <source>
        <dbReference type="EMBL" id="THF73517.1"/>
    </source>
</evidence>
<dbReference type="RefSeq" id="WP_136373319.1">
    <property type="nucleotide sequence ID" value="NZ_SSOB01000054.1"/>
</dbReference>
<keyword evidence="2" id="KW-1185">Reference proteome</keyword>
<dbReference type="GO" id="GO:0047429">
    <property type="term" value="F:nucleoside triphosphate diphosphatase activity"/>
    <property type="evidence" value="ECO:0007669"/>
    <property type="project" value="InterPro"/>
</dbReference>
<dbReference type="Pfam" id="PF12643">
    <property type="entry name" value="MazG-like"/>
    <property type="match status" value="1"/>
</dbReference>
<organism evidence="1 2">
    <name type="scientific">Cohnella fermenti</name>
    <dbReference type="NCBI Taxonomy" id="2565925"/>
    <lineage>
        <taxon>Bacteria</taxon>
        <taxon>Bacillati</taxon>
        <taxon>Bacillota</taxon>
        <taxon>Bacilli</taxon>
        <taxon>Bacillales</taxon>
        <taxon>Paenibacillaceae</taxon>
        <taxon>Cohnella</taxon>
    </lineage>
</organism>
<dbReference type="GO" id="GO:0009143">
    <property type="term" value="P:nucleoside triphosphate catabolic process"/>
    <property type="evidence" value="ECO:0007669"/>
    <property type="project" value="InterPro"/>
</dbReference>
<accession>A0A4S4BGP8</accession>
<proteinExistence type="predicted"/>
<dbReference type="OrthoDB" id="2381770at2"/>
<reference evidence="1 2" key="1">
    <citation type="submission" date="2019-04" db="EMBL/GenBank/DDBJ databases">
        <title>Cohnella sp. nov. isolated from preserved vegetables.</title>
        <authorList>
            <person name="Lin S.-Y."/>
            <person name="Hung M.-H."/>
            <person name="Young C.-C."/>
        </authorList>
    </citation>
    <scope>NUCLEOTIDE SEQUENCE [LARGE SCALE GENOMIC DNA]</scope>
    <source>
        <strain evidence="1 2">CC-MHH1044</strain>
    </source>
</reference>
<gene>
    <name evidence="1" type="ORF">E6C55_28945</name>
</gene>
<dbReference type="InterPro" id="IPR025984">
    <property type="entry name" value="DCTPP"/>
</dbReference>
<dbReference type="EMBL" id="SSOB01000054">
    <property type="protein sequence ID" value="THF73517.1"/>
    <property type="molecule type" value="Genomic_DNA"/>
</dbReference>
<dbReference type="Proteomes" id="UP000310636">
    <property type="component" value="Unassembled WGS sequence"/>
</dbReference>
<dbReference type="AlphaFoldDB" id="A0A4S4BGP8"/>
<protein>
    <recommendedName>
        <fullName evidence="3">MazG-like nucleotide pyrophosphohydrolase family protein</fullName>
    </recommendedName>
</protein>
<comment type="caution">
    <text evidence="1">The sequence shown here is derived from an EMBL/GenBank/DDBJ whole genome shotgun (WGS) entry which is preliminary data.</text>
</comment>
<evidence type="ECO:0008006" key="3">
    <source>
        <dbReference type="Google" id="ProtNLM"/>
    </source>
</evidence>
<sequence length="100" mass="11415">MEREADVATRARLIEWLKAEVVDQTARLFKAMWDGSGVRIADSLASLIASGYILGRRIGISYRDLDAAVAEKLAKMRQEGHQLEDLYRDLSTLEEHIRKR</sequence>